<sequence length="178" mass="19264">MDGSIKAADREKSKIRIGNQEIRIGVGIIICLFISWFLPQIQRLAACTAVVMCTQEINQGTLKSGLTRMKGVICGGAAGIAVVLIDNVIQIEFVFFLLCGLGIVLNLFICRMIHMPPVTDRVSAITFCLVVLLAEGNGRIFYAVNRFIGTLAGALVALILTAVWCSFQKTGRNKTADS</sequence>
<keyword evidence="8" id="KW-1185">Reference proteome</keyword>
<evidence type="ECO:0000256" key="2">
    <source>
        <dbReference type="ARBA" id="ARBA00022692"/>
    </source>
</evidence>
<accession>A0A2Y9BDJ2</accession>
<organism evidence="7 8">
    <name type="scientific">Faecalicatena orotica</name>
    <dbReference type="NCBI Taxonomy" id="1544"/>
    <lineage>
        <taxon>Bacteria</taxon>
        <taxon>Bacillati</taxon>
        <taxon>Bacillota</taxon>
        <taxon>Clostridia</taxon>
        <taxon>Lachnospirales</taxon>
        <taxon>Lachnospiraceae</taxon>
        <taxon>Faecalicatena</taxon>
    </lineage>
</organism>
<dbReference type="AlphaFoldDB" id="A0A2Y9BDJ2"/>
<keyword evidence="3 5" id="KW-1133">Transmembrane helix</keyword>
<evidence type="ECO:0000259" key="6">
    <source>
        <dbReference type="Pfam" id="PF13515"/>
    </source>
</evidence>
<feature type="transmembrane region" description="Helical" evidence="5">
    <location>
        <begin position="122"/>
        <end position="141"/>
    </location>
</feature>
<dbReference type="EMBL" id="QGDL01000005">
    <property type="protein sequence ID" value="PWJ29786.1"/>
    <property type="molecule type" value="Genomic_DNA"/>
</dbReference>
<feature type="domain" description="Integral membrane bound transporter" evidence="6">
    <location>
        <begin position="30"/>
        <end position="159"/>
    </location>
</feature>
<evidence type="ECO:0000313" key="8">
    <source>
        <dbReference type="Proteomes" id="UP000245845"/>
    </source>
</evidence>
<gene>
    <name evidence="7" type="ORF">A8806_10588</name>
</gene>
<dbReference type="InterPro" id="IPR049453">
    <property type="entry name" value="Memb_transporter_dom"/>
</dbReference>
<reference evidence="7 8" key="1">
    <citation type="submission" date="2018-05" db="EMBL/GenBank/DDBJ databases">
        <title>The Hungate 1000. A catalogue of reference genomes from the rumen microbiome.</title>
        <authorList>
            <person name="Kelly W."/>
        </authorList>
    </citation>
    <scope>NUCLEOTIDE SEQUENCE [LARGE SCALE GENOMIC DNA]</scope>
    <source>
        <strain evidence="7 8">NLAE-zl-C242</strain>
    </source>
</reference>
<protein>
    <submittedName>
        <fullName evidence="7">Fusaric acid resistance family protein</fullName>
    </submittedName>
</protein>
<evidence type="ECO:0000313" key="7">
    <source>
        <dbReference type="EMBL" id="PWJ29786.1"/>
    </source>
</evidence>
<feature type="transmembrane region" description="Helical" evidence="5">
    <location>
        <begin position="93"/>
        <end position="110"/>
    </location>
</feature>
<feature type="transmembrane region" description="Helical" evidence="5">
    <location>
        <begin position="21"/>
        <end position="38"/>
    </location>
</feature>
<comment type="caution">
    <text evidence="7">The sequence shown here is derived from an EMBL/GenBank/DDBJ whole genome shotgun (WGS) entry which is preliminary data.</text>
</comment>
<dbReference type="RefSeq" id="WP_109730926.1">
    <property type="nucleotide sequence ID" value="NZ_BAAACK010000018.1"/>
</dbReference>
<dbReference type="Pfam" id="PF13515">
    <property type="entry name" value="FUSC_2"/>
    <property type="match status" value="1"/>
</dbReference>
<comment type="subcellular location">
    <subcellularLocation>
        <location evidence="1">Membrane</location>
        <topology evidence="1">Multi-pass membrane protein</topology>
    </subcellularLocation>
</comment>
<evidence type="ECO:0000256" key="4">
    <source>
        <dbReference type="ARBA" id="ARBA00023136"/>
    </source>
</evidence>
<feature type="transmembrane region" description="Helical" evidence="5">
    <location>
        <begin position="147"/>
        <end position="167"/>
    </location>
</feature>
<dbReference type="Proteomes" id="UP000245845">
    <property type="component" value="Unassembled WGS sequence"/>
</dbReference>
<evidence type="ECO:0000256" key="1">
    <source>
        <dbReference type="ARBA" id="ARBA00004141"/>
    </source>
</evidence>
<name>A0A2Y9BDJ2_9FIRM</name>
<evidence type="ECO:0000256" key="3">
    <source>
        <dbReference type="ARBA" id="ARBA00022989"/>
    </source>
</evidence>
<dbReference type="GO" id="GO:0016020">
    <property type="term" value="C:membrane"/>
    <property type="evidence" value="ECO:0007669"/>
    <property type="project" value="UniProtKB-SubCell"/>
</dbReference>
<keyword evidence="4 5" id="KW-0472">Membrane</keyword>
<proteinExistence type="predicted"/>
<evidence type="ECO:0000256" key="5">
    <source>
        <dbReference type="SAM" id="Phobius"/>
    </source>
</evidence>
<keyword evidence="2 5" id="KW-0812">Transmembrane</keyword>